<protein>
    <submittedName>
        <fullName evidence="3">Uncharacterized protein YoxC</fullName>
    </submittedName>
</protein>
<dbReference type="OrthoDB" id="2366030at2"/>
<name>A0A4R2BBW0_9BACI</name>
<dbReference type="InterPro" id="IPR009293">
    <property type="entry name" value="UPF0478"/>
</dbReference>
<dbReference type="EMBL" id="SLVV01000007">
    <property type="protein sequence ID" value="TCN24401.1"/>
    <property type="molecule type" value="Genomic_DNA"/>
</dbReference>
<dbReference type="SUPFAM" id="SSF58104">
    <property type="entry name" value="Methyl-accepting chemotaxis protein (MCP) signaling domain"/>
    <property type="match status" value="1"/>
</dbReference>
<evidence type="ECO:0000256" key="2">
    <source>
        <dbReference type="SAM" id="Phobius"/>
    </source>
</evidence>
<accession>A0A4R2BBW0</accession>
<evidence type="ECO:0000313" key="3">
    <source>
        <dbReference type="EMBL" id="TCN24401.1"/>
    </source>
</evidence>
<keyword evidence="2" id="KW-0812">Transmembrane</keyword>
<proteinExistence type="predicted"/>
<reference evidence="3 4" key="1">
    <citation type="journal article" date="2015" name="Stand. Genomic Sci.">
        <title>Genomic Encyclopedia of Bacterial and Archaeal Type Strains, Phase III: the genomes of soil and plant-associated and newly described type strains.</title>
        <authorList>
            <person name="Whitman W.B."/>
            <person name="Woyke T."/>
            <person name="Klenk H.P."/>
            <person name="Zhou Y."/>
            <person name="Lilburn T.G."/>
            <person name="Beck B.J."/>
            <person name="De Vos P."/>
            <person name="Vandamme P."/>
            <person name="Eisen J.A."/>
            <person name="Garrity G."/>
            <person name="Hugenholtz P."/>
            <person name="Kyrpides N.C."/>
        </authorList>
    </citation>
    <scope>NUCLEOTIDE SEQUENCE [LARGE SCALE GENOMIC DNA]</scope>
    <source>
        <strain evidence="3 4">CV53</strain>
    </source>
</reference>
<feature type="transmembrane region" description="Helical" evidence="2">
    <location>
        <begin position="6"/>
        <end position="24"/>
    </location>
</feature>
<keyword evidence="2" id="KW-0472">Membrane</keyword>
<dbReference type="AlphaFoldDB" id="A0A4R2BBW0"/>
<sequence>MEIILYLSAAVAAVAFLILAIYLAKTLKSLQSTLDSVAHTLTGLEKQLDGVTRETTVLLHKTNTLADDIQQKSESLNSVVSAVKDVGNSVQRFNQSIHSISSMVDNQIDKNQDKISQVVQWSNVFLELKDKWKSRRMSPVDHQLDGGQLVTRQRERAKY</sequence>
<dbReference type="Gene3D" id="1.10.287.950">
    <property type="entry name" value="Methyl-accepting chemotaxis protein"/>
    <property type="match status" value="1"/>
</dbReference>
<gene>
    <name evidence="3" type="ORF">EV146_10795</name>
</gene>
<comment type="caution">
    <text evidence="3">The sequence shown here is derived from an EMBL/GenBank/DDBJ whole genome shotgun (WGS) entry which is preliminary data.</text>
</comment>
<dbReference type="PANTHER" id="PTHR40070">
    <property type="entry name" value="UPF0478 PROTEIN YTXG"/>
    <property type="match status" value="1"/>
</dbReference>
<dbReference type="RefSeq" id="WP_121611401.1">
    <property type="nucleotide sequence ID" value="NZ_CP033044.1"/>
</dbReference>
<organism evidence="3 4">
    <name type="scientific">Mesobacillus foraminis</name>
    <dbReference type="NCBI Taxonomy" id="279826"/>
    <lineage>
        <taxon>Bacteria</taxon>
        <taxon>Bacillati</taxon>
        <taxon>Bacillota</taxon>
        <taxon>Bacilli</taxon>
        <taxon>Bacillales</taxon>
        <taxon>Bacillaceae</taxon>
        <taxon>Mesobacillus</taxon>
    </lineage>
</organism>
<dbReference type="Pfam" id="PF06103">
    <property type="entry name" value="DUF948"/>
    <property type="match status" value="1"/>
</dbReference>
<dbReference type="PANTHER" id="PTHR40070:SF1">
    <property type="entry name" value="UPF0478 PROTEIN YTXG"/>
    <property type="match status" value="1"/>
</dbReference>
<evidence type="ECO:0000313" key="4">
    <source>
        <dbReference type="Proteomes" id="UP000295689"/>
    </source>
</evidence>
<keyword evidence="2" id="KW-1133">Transmembrane helix</keyword>
<keyword evidence="4" id="KW-1185">Reference proteome</keyword>
<dbReference type="Proteomes" id="UP000295689">
    <property type="component" value="Unassembled WGS sequence"/>
</dbReference>
<feature type="region of interest" description="Disordered" evidence="1">
    <location>
        <begin position="138"/>
        <end position="159"/>
    </location>
</feature>
<evidence type="ECO:0000256" key="1">
    <source>
        <dbReference type="SAM" id="MobiDB-lite"/>
    </source>
</evidence>